<feature type="compositionally biased region" description="Polar residues" evidence="1">
    <location>
        <begin position="172"/>
        <end position="206"/>
    </location>
</feature>
<proteinExistence type="predicted"/>
<feature type="region of interest" description="Disordered" evidence="1">
    <location>
        <begin position="106"/>
        <end position="206"/>
    </location>
</feature>
<gene>
    <name evidence="2" type="ORF">GPM918_LOCUS8723</name>
    <name evidence="3" type="ORF">SRO942_LOCUS8725</name>
</gene>
<feature type="compositionally biased region" description="Polar residues" evidence="1">
    <location>
        <begin position="547"/>
        <end position="573"/>
    </location>
</feature>
<protein>
    <submittedName>
        <fullName evidence="2">Uncharacterized protein</fullName>
    </submittedName>
</protein>
<reference evidence="2" key="1">
    <citation type="submission" date="2021-02" db="EMBL/GenBank/DDBJ databases">
        <authorList>
            <person name="Nowell W R."/>
        </authorList>
    </citation>
    <scope>NUCLEOTIDE SEQUENCE</scope>
</reference>
<evidence type="ECO:0000313" key="4">
    <source>
        <dbReference type="Proteomes" id="UP000663829"/>
    </source>
</evidence>
<accession>A0A813ZQ37</accession>
<feature type="compositionally biased region" description="Low complexity" evidence="1">
    <location>
        <begin position="602"/>
        <end position="612"/>
    </location>
</feature>
<feature type="compositionally biased region" description="Polar residues" evidence="1">
    <location>
        <begin position="465"/>
        <end position="486"/>
    </location>
</feature>
<dbReference type="OrthoDB" id="10044742at2759"/>
<evidence type="ECO:0000313" key="3">
    <source>
        <dbReference type="EMBL" id="CAF3684977.1"/>
    </source>
</evidence>
<feature type="region of interest" description="Disordered" evidence="1">
    <location>
        <begin position="231"/>
        <end position="256"/>
    </location>
</feature>
<feature type="compositionally biased region" description="Low complexity" evidence="1">
    <location>
        <begin position="634"/>
        <end position="752"/>
    </location>
</feature>
<dbReference type="AlphaFoldDB" id="A0A813ZQ37"/>
<name>A0A813ZQ37_9BILA</name>
<evidence type="ECO:0000313" key="2">
    <source>
        <dbReference type="EMBL" id="CAF0902729.1"/>
    </source>
</evidence>
<feature type="region of interest" description="Disordered" evidence="1">
    <location>
        <begin position="270"/>
        <end position="293"/>
    </location>
</feature>
<dbReference type="Proteomes" id="UP000663829">
    <property type="component" value="Unassembled WGS sequence"/>
</dbReference>
<feature type="compositionally biased region" description="Low complexity" evidence="1">
    <location>
        <begin position="429"/>
        <end position="441"/>
    </location>
</feature>
<dbReference type="EMBL" id="CAJNOQ010001551">
    <property type="protein sequence ID" value="CAF0902729.1"/>
    <property type="molecule type" value="Genomic_DNA"/>
</dbReference>
<feature type="region of interest" description="Disordered" evidence="1">
    <location>
        <begin position="380"/>
        <end position="760"/>
    </location>
</feature>
<feature type="compositionally biased region" description="Polar residues" evidence="1">
    <location>
        <begin position="108"/>
        <end position="147"/>
    </location>
</feature>
<organism evidence="2 4">
    <name type="scientific">Didymodactylos carnosus</name>
    <dbReference type="NCBI Taxonomy" id="1234261"/>
    <lineage>
        <taxon>Eukaryota</taxon>
        <taxon>Metazoa</taxon>
        <taxon>Spiralia</taxon>
        <taxon>Gnathifera</taxon>
        <taxon>Rotifera</taxon>
        <taxon>Eurotatoria</taxon>
        <taxon>Bdelloidea</taxon>
        <taxon>Philodinida</taxon>
        <taxon>Philodinidae</taxon>
        <taxon>Didymodactylos</taxon>
    </lineage>
</organism>
<feature type="compositionally biased region" description="Low complexity" evidence="1">
    <location>
        <begin position="242"/>
        <end position="253"/>
    </location>
</feature>
<feature type="compositionally biased region" description="Polar residues" evidence="1">
    <location>
        <begin position="621"/>
        <end position="633"/>
    </location>
</feature>
<feature type="compositionally biased region" description="Basic and acidic residues" evidence="1">
    <location>
        <begin position="380"/>
        <end position="400"/>
    </location>
</feature>
<feature type="compositionally biased region" description="Acidic residues" evidence="1">
    <location>
        <begin position="583"/>
        <end position="593"/>
    </location>
</feature>
<dbReference type="EMBL" id="CAJOBC010001551">
    <property type="protein sequence ID" value="CAF3684977.1"/>
    <property type="molecule type" value="Genomic_DNA"/>
</dbReference>
<feature type="compositionally biased region" description="Polar residues" evidence="1">
    <location>
        <begin position="155"/>
        <end position="165"/>
    </location>
</feature>
<evidence type="ECO:0000256" key="1">
    <source>
        <dbReference type="SAM" id="MobiDB-lite"/>
    </source>
</evidence>
<comment type="caution">
    <text evidence="2">The sequence shown here is derived from an EMBL/GenBank/DDBJ whole genome shotgun (WGS) entry which is preliminary data.</text>
</comment>
<dbReference type="Proteomes" id="UP000681722">
    <property type="component" value="Unassembled WGS sequence"/>
</dbReference>
<sequence length="760" mass="82465">MSAQPCRVQSKMATIEVDSDRQTPPTFGHVIYDSHQDKRYRNIINPSETELLNGPLKYQNNQSVAEKTMFFNSKSTSTNDNNMKSVRDNEELSNTVDKLLEKYAPDPIQSSNTNQLSFRAQQQQKKDTTVANDYQIIRNNPTTSPTTADIKKPVQTRSQPSVQNTPAPPKQSVYNNLNHHGHQPKTTTFANKNANISNGAAPSTIPFTQGKLYNTDGDPLLALYDKQTKTNNKGFQSRHKQQQPSTVSSQTVQYPQGSNTYDQLFHTYTNTSYPTTQKPQPSSSNLPSSFQPHSQFSNLTNDRLIQEFYSNSPQAASTPVQEFDLGNLIKQVQQDYLKEIEPFVSSVKFIERNPELRPELSRLEFSTPVSVRKGYIKRADDLLPRSSGHPDKHRSSSDYHARRHKHDKYDRYDDSDERPHRSKRLNKQSVTSTTYTSTAESSNEHPSGGRRSQDRPAPMQESKLGLNQNSIQTPQTTKISNSNVEMSGSEDEYNSEEGQKPLSATLSNISETSRSSHDSTINEPRDSNSPVPRNLVNIVSKTLPLKQDQNQTNPAQKKTTIPINSVQIEQKQNSADRSSSSYSDEEEDESSEAEDSHSKHVTQSTPSTTTTPGAGRLPDNKQPSSQSPNQGGMTTATTNAPQPTTQSIPGTAAATPTTAAGGRNPNGPTTGTAATTATTPAPAAGGRNPNGPTTGAAATTATPPATAAGGRNPNGPTTGAAPTAAAGGRNPNGPATGAAPTTGAASTSAAPGMYSQIIHF</sequence>
<feature type="compositionally biased region" description="Polar residues" evidence="1">
    <location>
        <begin position="502"/>
        <end position="531"/>
    </location>
</feature>
<keyword evidence="4" id="KW-1185">Reference proteome</keyword>